<dbReference type="EMBL" id="JAGHKP010000004">
    <property type="protein sequence ID" value="MBO9154589.1"/>
    <property type="molecule type" value="Genomic_DNA"/>
</dbReference>
<sequence>MNSKPDKARAGAGKKATSARRPVTDGHEMLVSYESIVKMQRVLYTKKIEVVKAGISKEQLTRLKEIFELDYDTLSSLLIVTNRSLHLKKGKDILSRNVSDRIIAIADVFSLGYNVFNSRELFHRWLRQPSRDLGGVQPLSLLDTITGMEEVKQQLLRMENHS</sequence>
<evidence type="ECO:0000256" key="1">
    <source>
        <dbReference type="SAM" id="MobiDB-lite"/>
    </source>
</evidence>
<dbReference type="Pfam" id="PF09722">
    <property type="entry name" value="Xre_MbcA_ParS_C"/>
    <property type="match status" value="1"/>
</dbReference>
<dbReference type="InterPro" id="IPR024467">
    <property type="entry name" value="Xre/MbcA/ParS-like_toxin-bd"/>
</dbReference>
<comment type="caution">
    <text evidence="3">The sequence shown here is derived from an EMBL/GenBank/DDBJ whole genome shotgun (WGS) entry which is preliminary data.</text>
</comment>
<organism evidence="3 4">
    <name type="scientific">Chitinophaga chungangae</name>
    <dbReference type="NCBI Taxonomy" id="2821488"/>
    <lineage>
        <taxon>Bacteria</taxon>
        <taxon>Pseudomonadati</taxon>
        <taxon>Bacteroidota</taxon>
        <taxon>Chitinophagia</taxon>
        <taxon>Chitinophagales</taxon>
        <taxon>Chitinophagaceae</taxon>
        <taxon>Chitinophaga</taxon>
    </lineage>
</organism>
<keyword evidence="4" id="KW-1185">Reference proteome</keyword>
<protein>
    <submittedName>
        <fullName evidence="3">DUF2384 domain-containing protein</fullName>
    </submittedName>
</protein>
<evidence type="ECO:0000259" key="2">
    <source>
        <dbReference type="Pfam" id="PF09722"/>
    </source>
</evidence>
<gene>
    <name evidence="3" type="ORF">J7I43_20355</name>
</gene>
<evidence type="ECO:0000313" key="4">
    <source>
        <dbReference type="Proteomes" id="UP000679126"/>
    </source>
</evidence>
<dbReference type="Proteomes" id="UP000679126">
    <property type="component" value="Unassembled WGS sequence"/>
</dbReference>
<evidence type="ECO:0000313" key="3">
    <source>
        <dbReference type="EMBL" id="MBO9154589.1"/>
    </source>
</evidence>
<dbReference type="RefSeq" id="WP_209147706.1">
    <property type="nucleotide sequence ID" value="NZ_JAGHKP010000004.1"/>
</dbReference>
<feature type="domain" description="Antitoxin Xre/MbcA/ParS-like toxin-binding" evidence="2">
    <location>
        <begin position="113"/>
        <end position="159"/>
    </location>
</feature>
<accession>A0ABS3YIS1</accession>
<name>A0ABS3YIS1_9BACT</name>
<proteinExistence type="predicted"/>
<reference evidence="4" key="1">
    <citation type="submission" date="2021-03" db="EMBL/GenBank/DDBJ databases">
        <title>Assistant Professor.</title>
        <authorList>
            <person name="Huq M.A."/>
        </authorList>
    </citation>
    <scope>NUCLEOTIDE SEQUENCE [LARGE SCALE GENOMIC DNA]</scope>
    <source>
        <strain evidence="4">MAH-28</strain>
    </source>
</reference>
<feature type="region of interest" description="Disordered" evidence="1">
    <location>
        <begin position="1"/>
        <end position="22"/>
    </location>
</feature>